<dbReference type="EMBL" id="CM023470">
    <property type="protein sequence ID" value="KAH7977463.1"/>
    <property type="molecule type" value="Genomic_DNA"/>
</dbReference>
<proteinExistence type="predicted"/>
<gene>
    <name evidence="1" type="ORF">HPB49_001747</name>
</gene>
<reference evidence="1" key="1">
    <citation type="submission" date="2020-05" db="EMBL/GenBank/DDBJ databases">
        <title>Large-scale comparative analyses of tick genomes elucidate their genetic diversity and vector capacities.</title>
        <authorList>
            <person name="Jia N."/>
            <person name="Wang J."/>
            <person name="Shi W."/>
            <person name="Du L."/>
            <person name="Sun Y."/>
            <person name="Zhan W."/>
            <person name="Jiang J."/>
            <person name="Wang Q."/>
            <person name="Zhang B."/>
            <person name="Ji P."/>
            <person name="Sakyi L.B."/>
            <person name="Cui X."/>
            <person name="Yuan T."/>
            <person name="Jiang B."/>
            <person name="Yang W."/>
            <person name="Lam T.T.-Y."/>
            <person name="Chang Q."/>
            <person name="Ding S."/>
            <person name="Wang X."/>
            <person name="Zhu J."/>
            <person name="Ruan X."/>
            <person name="Zhao L."/>
            <person name="Wei J."/>
            <person name="Que T."/>
            <person name="Du C."/>
            <person name="Cheng J."/>
            <person name="Dai P."/>
            <person name="Han X."/>
            <person name="Huang E."/>
            <person name="Gao Y."/>
            <person name="Liu J."/>
            <person name="Shao H."/>
            <person name="Ye R."/>
            <person name="Li L."/>
            <person name="Wei W."/>
            <person name="Wang X."/>
            <person name="Wang C."/>
            <person name="Yang T."/>
            <person name="Huo Q."/>
            <person name="Li W."/>
            <person name="Guo W."/>
            <person name="Chen H."/>
            <person name="Zhou L."/>
            <person name="Ni X."/>
            <person name="Tian J."/>
            <person name="Zhou Y."/>
            <person name="Sheng Y."/>
            <person name="Liu T."/>
            <person name="Pan Y."/>
            <person name="Xia L."/>
            <person name="Li J."/>
            <person name="Zhao F."/>
            <person name="Cao W."/>
        </authorList>
    </citation>
    <scope>NUCLEOTIDE SEQUENCE</scope>
    <source>
        <strain evidence="1">Dsil-2018</strain>
    </source>
</reference>
<organism evidence="1 2">
    <name type="scientific">Dermacentor silvarum</name>
    <name type="common">Tick</name>
    <dbReference type="NCBI Taxonomy" id="543639"/>
    <lineage>
        <taxon>Eukaryota</taxon>
        <taxon>Metazoa</taxon>
        <taxon>Ecdysozoa</taxon>
        <taxon>Arthropoda</taxon>
        <taxon>Chelicerata</taxon>
        <taxon>Arachnida</taxon>
        <taxon>Acari</taxon>
        <taxon>Parasitiformes</taxon>
        <taxon>Ixodida</taxon>
        <taxon>Ixodoidea</taxon>
        <taxon>Ixodidae</taxon>
        <taxon>Rhipicephalinae</taxon>
        <taxon>Dermacentor</taxon>
    </lineage>
</organism>
<name>A0ACB8DT11_DERSI</name>
<keyword evidence="2" id="KW-1185">Reference proteome</keyword>
<protein>
    <submittedName>
        <fullName evidence="1">Uncharacterized protein</fullName>
    </submittedName>
</protein>
<sequence length="140" mass="15250">MTQGERMAAVSVIASQGFGHLSYPVARVGADIKVHIASKKHQASLRAADNQASLTSYVRNDSDFGVIWAECFFTAFLVEHNMPLSVSDHAAPLFRKMFPRCDEAKHWGTSTSSSFVWTNEDDGDPSGNGRERHGSFAGCA</sequence>
<accession>A0ACB8DT11</accession>
<dbReference type="Proteomes" id="UP000821865">
    <property type="component" value="Chromosome 1"/>
</dbReference>
<evidence type="ECO:0000313" key="1">
    <source>
        <dbReference type="EMBL" id="KAH7977463.1"/>
    </source>
</evidence>
<comment type="caution">
    <text evidence="1">The sequence shown here is derived from an EMBL/GenBank/DDBJ whole genome shotgun (WGS) entry which is preliminary data.</text>
</comment>
<evidence type="ECO:0000313" key="2">
    <source>
        <dbReference type="Proteomes" id="UP000821865"/>
    </source>
</evidence>